<accession>A0A178URU5</accession>
<evidence type="ECO:0000256" key="8">
    <source>
        <dbReference type="ARBA" id="ARBA00023157"/>
    </source>
</evidence>
<dbReference type="OMA" id="YKHYCEC"/>
<evidence type="ECO:0000256" key="3">
    <source>
        <dbReference type="ARBA" id="ARBA00022525"/>
    </source>
</evidence>
<evidence type="ECO:0000313" key="10">
    <source>
        <dbReference type="EMBL" id="CAA0397280.1"/>
    </source>
</evidence>
<dbReference type="PANTHER" id="PTHR34450:SF6">
    <property type="entry name" value="DEFENSIN-LIKE PROTEIN 241-RELATED"/>
    <property type="match status" value="1"/>
</dbReference>
<dbReference type="Proteomes" id="UP000078284">
    <property type="component" value="Chromosome 4"/>
</dbReference>
<dbReference type="Proteomes" id="UP000426265">
    <property type="component" value="Unassembled WGS sequence"/>
</dbReference>
<reference evidence="12 14" key="3">
    <citation type="submission" date="2019-11" db="EMBL/GenBank/DDBJ databases">
        <authorList>
            <person name="Jiao W.-B."/>
            <person name="Schneeberger K."/>
        </authorList>
    </citation>
    <scope>NUCLEOTIDE SEQUENCE [LARGE SCALE GENOMIC DNA]</scope>
    <source>
        <strain evidence="14">cv. An-1</strain>
        <strain evidence="15">cv. C24</strain>
    </source>
</reference>
<dbReference type="EMBL" id="CACRSJ010000109">
    <property type="protein sequence ID" value="VYS64682.1"/>
    <property type="molecule type" value="Genomic_DNA"/>
</dbReference>
<evidence type="ECO:0000256" key="5">
    <source>
        <dbReference type="ARBA" id="ARBA00022577"/>
    </source>
</evidence>
<comment type="subcellular location">
    <subcellularLocation>
        <location evidence="1">Secreted</location>
    </subcellularLocation>
</comment>
<keyword evidence="3" id="KW-0964">Secreted</keyword>
<organism evidence="11 13">
    <name type="scientific">Arabidopsis thaliana</name>
    <name type="common">Mouse-ear cress</name>
    <dbReference type="NCBI Taxonomy" id="3702"/>
    <lineage>
        <taxon>Eukaryota</taxon>
        <taxon>Viridiplantae</taxon>
        <taxon>Streptophyta</taxon>
        <taxon>Embryophyta</taxon>
        <taxon>Tracheophyta</taxon>
        <taxon>Spermatophyta</taxon>
        <taxon>Magnoliopsida</taxon>
        <taxon>eudicotyledons</taxon>
        <taxon>Gunneridae</taxon>
        <taxon>Pentapetalae</taxon>
        <taxon>rosids</taxon>
        <taxon>malvids</taxon>
        <taxon>Brassicales</taxon>
        <taxon>Brassicaceae</taxon>
        <taxon>Camelineae</taxon>
        <taxon>Arabidopsis</taxon>
    </lineage>
</organism>
<evidence type="ECO:0000313" key="13">
    <source>
        <dbReference type="Proteomes" id="UP000078284"/>
    </source>
</evidence>
<accession>A0A5S9XY09</accession>
<dbReference type="PANTHER" id="PTHR34450">
    <property type="entry name" value="DEFENSIN-LIKE PROTEIN 245-RELATED"/>
    <property type="match status" value="1"/>
</dbReference>
<dbReference type="InterPro" id="IPR010682">
    <property type="entry name" value="SCRL"/>
</dbReference>
<dbReference type="ExpressionAtlas" id="A0A178URU5">
    <property type="expression patterns" value="baseline and differential"/>
</dbReference>
<keyword evidence="8" id="KW-1015">Disulfide bond</keyword>
<protein>
    <submittedName>
        <fullName evidence="11">SCRL24</fullName>
    </submittedName>
</protein>
<evidence type="ECO:0000256" key="7">
    <source>
        <dbReference type="ARBA" id="ARBA00022821"/>
    </source>
</evidence>
<keyword evidence="4" id="KW-0929">Antimicrobial</keyword>
<evidence type="ECO:0000313" key="12">
    <source>
        <dbReference type="EMBL" id="VYS64682.1"/>
    </source>
</evidence>
<keyword evidence="7" id="KW-0611">Plant defense</keyword>
<feature type="chain" id="PRO_5038213768" evidence="9">
    <location>
        <begin position="27"/>
        <end position="89"/>
    </location>
</feature>
<dbReference type="EMBL" id="CACSHJ010000095">
    <property type="protein sequence ID" value="CAA0397280.1"/>
    <property type="molecule type" value="Genomic_DNA"/>
</dbReference>
<proteinExistence type="inferred from homology"/>
<dbReference type="GO" id="GO:0005576">
    <property type="term" value="C:extracellular region"/>
    <property type="evidence" value="ECO:0007669"/>
    <property type="project" value="UniProtKB-SubCell"/>
</dbReference>
<dbReference type="EMBL" id="LUHQ01000004">
    <property type="protein sequence ID" value="OAO96786.1"/>
    <property type="molecule type" value="Genomic_DNA"/>
</dbReference>
<dbReference type="OrthoDB" id="1022701at2759"/>
<evidence type="ECO:0000256" key="6">
    <source>
        <dbReference type="ARBA" id="ARBA00022729"/>
    </source>
</evidence>
<dbReference type="GO" id="GO:0031640">
    <property type="term" value="P:killing of cells of another organism"/>
    <property type="evidence" value="ECO:0007669"/>
    <property type="project" value="UniProtKB-KW"/>
</dbReference>
<dbReference type="Pfam" id="PF06876">
    <property type="entry name" value="SCRL"/>
    <property type="match status" value="1"/>
</dbReference>
<gene>
    <name evidence="11" type="ordered locus">AXX17_At4g37530</name>
    <name evidence="12" type="ORF">AN1_LOCUS20093</name>
    <name evidence="10" type="ORF">C24_LOCUS19988</name>
</gene>
<evidence type="ECO:0000313" key="15">
    <source>
        <dbReference type="Proteomes" id="UP000434276"/>
    </source>
</evidence>
<evidence type="ECO:0000256" key="4">
    <source>
        <dbReference type="ARBA" id="ARBA00022529"/>
    </source>
</evidence>
<evidence type="ECO:0000256" key="1">
    <source>
        <dbReference type="ARBA" id="ARBA00004613"/>
    </source>
</evidence>
<dbReference type="KEGG" id="ath:AT4G32717"/>
<feature type="signal peptide" evidence="9">
    <location>
        <begin position="1"/>
        <end position="26"/>
    </location>
</feature>
<keyword evidence="5" id="KW-0295">Fungicide</keyword>
<dbReference type="AlphaFoldDB" id="A0A178URU5"/>
<keyword evidence="6 9" id="KW-0732">Signal</keyword>
<dbReference type="Proteomes" id="UP000434276">
    <property type="component" value="Unassembled WGS sequence"/>
</dbReference>
<sequence length="89" mass="10277">MRSVIWFIVSYTLMLLVLRGGKEVEAEKLCTTIGDLDGKCSQDGEKLCMRYMTDQSKKKFLSCTCNNVVMLHKYKHYCECQSHCTPKQT</sequence>
<comment type="similarity">
    <text evidence="2">Belongs to the DEFL family.</text>
</comment>
<evidence type="ECO:0000256" key="2">
    <source>
        <dbReference type="ARBA" id="ARBA00006722"/>
    </source>
</evidence>
<reference evidence="13" key="1">
    <citation type="journal article" date="2016" name="Proc. Natl. Acad. Sci. U.S.A.">
        <title>Chromosome-level assembly of Arabidopsis thaliana Ler reveals the extent of translocation and inversion polymorphisms.</title>
        <authorList>
            <person name="Zapata L."/>
            <person name="Ding J."/>
            <person name="Willing E.M."/>
            <person name="Hartwig B."/>
            <person name="Bezdan D."/>
            <person name="Jiao W.B."/>
            <person name="Patel V."/>
            <person name="Velikkakam James G."/>
            <person name="Koornneef M."/>
            <person name="Ossowski S."/>
            <person name="Schneeberger K."/>
        </authorList>
    </citation>
    <scope>NUCLEOTIDE SEQUENCE [LARGE SCALE GENOMIC DNA]</scope>
    <source>
        <strain evidence="13">cv. Landsberg erecta</strain>
    </source>
</reference>
<reference evidence="11" key="2">
    <citation type="submission" date="2016-03" db="EMBL/GenBank/DDBJ databases">
        <title>Full-length assembly of Arabidopsis thaliana Ler reveals the complement of translocations and inversions.</title>
        <authorList>
            <person name="Zapata L."/>
            <person name="Schneeberger K."/>
            <person name="Ossowski S."/>
        </authorList>
    </citation>
    <scope>NUCLEOTIDE SEQUENCE [LARGE SCALE GENOMIC DNA]</scope>
    <source>
        <tissue evidence="11">Leaf</tissue>
    </source>
</reference>
<dbReference type="GO" id="GO:0050832">
    <property type="term" value="P:defense response to fungus"/>
    <property type="evidence" value="ECO:0007669"/>
    <property type="project" value="UniProtKB-KW"/>
</dbReference>
<dbReference type="GO" id="GO:0007165">
    <property type="term" value="P:signal transduction"/>
    <property type="evidence" value="ECO:0007669"/>
    <property type="project" value="InterPro"/>
</dbReference>
<evidence type="ECO:0000313" key="14">
    <source>
        <dbReference type="Proteomes" id="UP000426265"/>
    </source>
</evidence>
<evidence type="ECO:0000256" key="9">
    <source>
        <dbReference type="SAM" id="SignalP"/>
    </source>
</evidence>
<name>A0A178URU5_ARATH</name>
<dbReference type="SMR" id="A0A178URU5"/>
<evidence type="ECO:0000313" key="11">
    <source>
        <dbReference type="EMBL" id="OAO96786.1"/>
    </source>
</evidence>